<dbReference type="InterPro" id="IPR019734">
    <property type="entry name" value="TPR_rpt"/>
</dbReference>
<dbReference type="OrthoDB" id="8596013at2"/>
<evidence type="ECO:0000256" key="3">
    <source>
        <dbReference type="SAM" id="SignalP"/>
    </source>
</evidence>
<dbReference type="EMBL" id="FMYQ01000022">
    <property type="protein sequence ID" value="SDD59324.1"/>
    <property type="molecule type" value="Genomic_DNA"/>
</dbReference>
<organism evidence="4 5">
    <name type="scientific">Paraburkholderia lycopersici</name>
    <dbReference type="NCBI Taxonomy" id="416944"/>
    <lineage>
        <taxon>Bacteria</taxon>
        <taxon>Pseudomonadati</taxon>
        <taxon>Pseudomonadota</taxon>
        <taxon>Betaproteobacteria</taxon>
        <taxon>Burkholderiales</taxon>
        <taxon>Burkholderiaceae</taxon>
        <taxon>Paraburkholderia</taxon>
    </lineage>
</organism>
<protein>
    <submittedName>
        <fullName evidence="4">Flp pilus assembly protein TadD, contains TPR repeats</fullName>
    </submittedName>
</protein>
<dbReference type="PROSITE" id="PS51257">
    <property type="entry name" value="PROKAR_LIPOPROTEIN"/>
    <property type="match status" value="1"/>
</dbReference>
<evidence type="ECO:0000313" key="5">
    <source>
        <dbReference type="Proteomes" id="UP000198908"/>
    </source>
</evidence>
<feature type="repeat" description="TPR" evidence="1">
    <location>
        <begin position="88"/>
        <end position="121"/>
    </location>
</feature>
<dbReference type="Proteomes" id="UP000198908">
    <property type="component" value="Unassembled WGS sequence"/>
</dbReference>
<sequence length="292" mass="31016">MKLTRSFRARLISAAAARRLGTAVSLLVLAACSTTVKQSIGPVEPVSSPTTLSLKGELHVAEAALASGNLDLATTIYMQIVRSHPDSVPGLTGLGDTLYAEGDHTRANVYYDKALSLEPQALPAMTGKARVAIRQRRLDDAIAGYRRVLALSPNDPMAAAGLGTALDMQGHHDEAQSVLRSALQTNPGDPRLETDLGLSLVLGGKPREGVNVLLDVTRFPAAPAEARQNLALAYGMLGNDDAAEEILNADLPKKSTQDNLRYYAMQRMRLAKAQANPPGTGKPAFSTEQKAQ</sequence>
<keyword evidence="1" id="KW-0802">TPR repeat</keyword>
<feature type="repeat" description="TPR" evidence="1">
    <location>
        <begin position="156"/>
        <end position="189"/>
    </location>
</feature>
<accession>A0A1G6W0M0</accession>
<dbReference type="RefSeq" id="WP_092001064.1">
    <property type="nucleotide sequence ID" value="NZ_FMYQ01000022.1"/>
</dbReference>
<reference evidence="5" key="1">
    <citation type="submission" date="2016-09" db="EMBL/GenBank/DDBJ databases">
        <authorList>
            <person name="Varghese N."/>
            <person name="Submissions S."/>
        </authorList>
    </citation>
    <scope>NUCLEOTIDE SEQUENCE [LARGE SCALE GENOMIC DNA]</scope>
    <source>
        <strain evidence="5">TNe-862</strain>
    </source>
</reference>
<dbReference type="SUPFAM" id="SSF48452">
    <property type="entry name" value="TPR-like"/>
    <property type="match status" value="1"/>
</dbReference>
<dbReference type="STRING" id="416944.SAMN05421548_12215"/>
<dbReference type="PANTHER" id="PTHR12558">
    <property type="entry name" value="CELL DIVISION CYCLE 16,23,27"/>
    <property type="match status" value="1"/>
</dbReference>
<name>A0A1G6W0M0_9BURK</name>
<dbReference type="SMART" id="SM00028">
    <property type="entry name" value="TPR"/>
    <property type="match status" value="4"/>
</dbReference>
<proteinExistence type="predicted"/>
<feature type="signal peptide" evidence="3">
    <location>
        <begin position="1"/>
        <end position="30"/>
    </location>
</feature>
<evidence type="ECO:0000256" key="2">
    <source>
        <dbReference type="SAM" id="MobiDB-lite"/>
    </source>
</evidence>
<feature type="region of interest" description="Disordered" evidence="2">
    <location>
        <begin position="273"/>
        <end position="292"/>
    </location>
</feature>
<gene>
    <name evidence="4" type="ORF">SAMN05421548_12215</name>
</gene>
<dbReference type="Gene3D" id="1.25.40.10">
    <property type="entry name" value="Tetratricopeptide repeat domain"/>
    <property type="match status" value="1"/>
</dbReference>
<evidence type="ECO:0000256" key="1">
    <source>
        <dbReference type="PROSITE-ProRule" id="PRU00339"/>
    </source>
</evidence>
<dbReference type="AlphaFoldDB" id="A0A1G6W0M0"/>
<dbReference type="PROSITE" id="PS50005">
    <property type="entry name" value="TPR"/>
    <property type="match status" value="3"/>
</dbReference>
<evidence type="ECO:0000313" key="4">
    <source>
        <dbReference type="EMBL" id="SDD59324.1"/>
    </source>
</evidence>
<keyword evidence="3" id="KW-0732">Signal</keyword>
<dbReference type="InterPro" id="IPR011990">
    <property type="entry name" value="TPR-like_helical_dom_sf"/>
</dbReference>
<dbReference type="PANTHER" id="PTHR12558:SF33">
    <property type="entry name" value="BLL7664 PROTEIN"/>
    <property type="match status" value="1"/>
</dbReference>
<feature type="repeat" description="TPR" evidence="1">
    <location>
        <begin position="122"/>
        <end position="155"/>
    </location>
</feature>
<dbReference type="Pfam" id="PF14559">
    <property type="entry name" value="TPR_19"/>
    <property type="match status" value="1"/>
</dbReference>
<feature type="chain" id="PRO_5011437742" evidence="3">
    <location>
        <begin position="31"/>
        <end position="292"/>
    </location>
</feature>
<keyword evidence="5" id="KW-1185">Reference proteome</keyword>